<protein>
    <recommendedName>
        <fullName evidence="3">ParB/Sulfiredoxin domain-containing protein</fullName>
    </recommendedName>
</protein>
<comment type="caution">
    <text evidence="1">The sequence shown here is derived from an EMBL/GenBank/DDBJ whole genome shotgun (WGS) entry which is preliminary data.</text>
</comment>
<proteinExistence type="predicted"/>
<accession>A0A1F5PIX9</accession>
<dbReference type="EMBL" id="MFEY01000008">
    <property type="protein sequence ID" value="OGE89841.1"/>
    <property type="molecule type" value="Genomic_DNA"/>
</dbReference>
<reference evidence="1 2" key="1">
    <citation type="journal article" date="2016" name="Nat. Commun.">
        <title>Thousands of microbial genomes shed light on interconnected biogeochemical processes in an aquifer system.</title>
        <authorList>
            <person name="Anantharaman K."/>
            <person name="Brown C.T."/>
            <person name="Hug L.A."/>
            <person name="Sharon I."/>
            <person name="Castelle C.J."/>
            <person name="Probst A.J."/>
            <person name="Thomas B.C."/>
            <person name="Singh A."/>
            <person name="Wilkins M.J."/>
            <person name="Karaoz U."/>
            <person name="Brodie E.L."/>
            <person name="Williams K.H."/>
            <person name="Hubbard S.S."/>
            <person name="Banfield J.F."/>
        </authorList>
    </citation>
    <scope>NUCLEOTIDE SEQUENCE [LARGE SCALE GENOMIC DNA]</scope>
</reference>
<dbReference type="AlphaFoldDB" id="A0A1F5PIX9"/>
<name>A0A1F5PIX9_9BACT</name>
<organism evidence="1 2">
    <name type="scientific">Candidatus Doudnabacteria bacterium RIFCSPHIGHO2_12_FULL_48_16</name>
    <dbReference type="NCBI Taxonomy" id="1817838"/>
    <lineage>
        <taxon>Bacteria</taxon>
        <taxon>Candidatus Doudnaibacteriota</taxon>
    </lineage>
</organism>
<evidence type="ECO:0000313" key="1">
    <source>
        <dbReference type="EMBL" id="OGE89841.1"/>
    </source>
</evidence>
<evidence type="ECO:0000313" key="2">
    <source>
        <dbReference type="Proteomes" id="UP000177682"/>
    </source>
</evidence>
<gene>
    <name evidence="1" type="ORF">A3E29_00440</name>
</gene>
<dbReference type="Proteomes" id="UP000177682">
    <property type="component" value="Unassembled WGS sequence"/>
</dbReference>
<evidence type="ECO:0008006" key="3">
    <source>
        <dbReference type="Google" id="ProtNLM"/>
    </source>
</evidence>
<sequence>MAKTVAKPNYDQWPREKVKITDLFLDSKNIRLDGGANLSQGALINDLFSNEDAMQVLKSIAVNGFFPDEIPVTVKEDKKFTVLEGNRRVAAVKALLRPEIVPSKESAIKEILKSAVTVSDEREVVVAPDRDSAMIFLANKHTLNTKRRWRPLRQAYFYRAELDRGKTVQNLRDDYPTVDIGKFLRLLNVHKIAKSIKYDSETIAKKVHNEKSFPASTIERLYEDKRVRDFLGFDFDGDGEVKINIDKKEFEKGFKKVVEDVVEKNVDSRALNAEKDRKAYLDNFPKSDIPSKTKGDKVVTSKDFTEASLAYTHKRTKLAPKDVKFSLSAPAVKRMLIELQGIDYHKFPNATHDLLRSFLECALKAYFDHCGNSIKPVKGKNYVFLDDVLKAFKSEMDTDKNTQLSQVTQKIISDTTMISYSAQAMNATNHNPSVFATDKEVEEAWDAMEKMFRYILDPKPKQNAKNNP</sequence>